<keyword evidence="2" id="KW-0808">Transferase</keyword>
<reference evidence="3" key="1">
    <citation type="submission" date="2016-10" db="EMBL/GenBank/DDBJ databases">
        <authorList>
            <person name="Varghese N."/>
            <person name="Submissions S."/>
        </authorList>
    </citation>
    <scope>NUCLEOTIDE SEQUENCE [LARGE SCALE GENOMIC DNA]</scope>
    <source>
        <strain evidence="3">DSM 23095</strain>
    </source>
</reference>
<dbReference type="OrthoDB" id="9800454at2"/>
<dbReference type="GO" id="GO:0032259">
    <property type="term" value="P:methylation"/>
    <property type="evidence" value="ECO:0007669"/>
    <property type="project" value="UniProtKB-KW"/>
</dbReference>
<accession>A0A1G6WXH5</accession>
<proteinExistence type="predicted"/>
<dbReference type="AlphaFoldDB" id="A0A1G6WXH5"/>
<dbReference type="GO" id="GO:0008168">
    <property type="term" value="F:methyltransferase activity"/>
    <property type="evidence" value="ECO:0007669"/>
    <property type="project" value="UniProtKB-KW"/>
</dbReference>
<dbReference type="InterPro" id="IPR041698">
    <property type="entry name" value="Methyltransf_25"/>
</dbReference>
<organism evidence="2 3">
    <name type="scientific">Algoriphagus faecimaris</name>
    <dbReference type="NCBI Taxonomy" id="686796"/>
    <lineage>
        <taxon>Bacteria</taxon>
        <taxon>Pseudomonadati</taxon>
        <taxon>Bacteroidota</taxon>
        <taxon>Cytophagia</taxon>
        <taxon>Cytophagales</taxon>
        <taxon>Cyclobacteriaceae</taxon>
        <taxon>Algoriphagus</taxon>
    </lineage>
</organism>
<dbReference type="SUPFAM" id="SSF53335">
    <property type="entry name" value="S-adenosyl-L-methionine-dependent methyltransferases"/>
    <property type="match status" value="1"/>
</dbReference>
<evidence type="ECO:0000259" key="1">
    <source>
        <dbReference type="Pfam" id="PF13649"/>
    </source>
</evidence>
<feature type="domain" description="Methyltransferase" evidence="1">
    <location>
        <begin position="62"/>
        <end position="155"/>
    </location>
</feature>
<dbReference type="CDD" id="cd02440">
    <property type="entry name" value="AdoMet_MTases"/>
    <property type="match status" value="1"/>
</dbReference>
<dbReference type="Gene3D" id="3.40.50.150">
    <property type="entry name" value="Vaccinia Virus protein VP39"/>
    <property type="match status" value="1"/>
</dbReference>
<name>A0A1G6WXH5_9BACT</name>
<dbReference type="Pfam" id="PF13649">
    <property type="entry name" value="Methyltransf_25"/>
    <property type="match status" value="1"/>
</dbReference>
<dbReference type="EMBL" id="FNAC01000048">
    <property type="protein sequence ID" value="SDD69887.1"/>
    <property type="molecule type" value="Genomic_DNA"/>
</dbReference>
<dbReference type="InterPro" id="IPR029063">
    <property type="entry name" value="SAM-dependent_MTases_sf"/>
</dbReference>
<dbReference type="STRING" id="686796.SAMN04488104_104817"/>
<protein>
    <submittedName>
        <fullName evidence="2">Methyltransferase domain-containing protein</fullName>
    </submittedName>
</protein>
<keyword evidence="3" id="KW-1185">Reference proteome</keyword>
<gene>
    <name evidence="2" type="ORF">SAMN04488104_104817</name>
</gene>
<evidence type="ECO:0000313" key="2">
    <source>
        <dbReference type="EMBL" id="SDD69887.1"/>
    </source>
</evidence>
<keyword evidence="2" id="KW-0489">Methyltransferase</keyword>
<evidence type="ECO:0000313" key="3">
    <source>
        <dbReference type="Proteomes" id="UP000199060"/>
    </source>
</evidence>
<dbReference type="Proteomes" id="UP000199060">
    <property type="component" value="Unassembled WGS sequence"/>
</dbReference>
<dbReference type="RefSeq" id="WP_087941080.1">
    <property type="nucleotide sequence ID" value="NZ_FNAC01000048.1"/>
</dbReference>
<sequence length="234" mass="27037">MSLFSQRSQQKELMDDLDCSGEVLEQTLKELKTINKWLGGNTVTTKGLAKIFKLYPQPSYDIADVGCGGGDMIRVMDDWAIKSKKNVNFTGIDANRNIIDLASVRLADKAPIRWLVQNVFSKEFIEGKVDVLTCTLFTHHFTDGELVDLLTAFRQKARLGIVINDLHRHPLAYYSIKWLTKLFSNSRMVQNDAPLSVLRSFSRADWERILDEANIKNYTIRWFWAFRWQLVIIF</sequence>